<reference evidence="1 2" key="1">
    <citation type="submission" date="2019-12" db="EMBL/GenBank/DDBJ databases">
        <authorList>
            <person name="Alioto T."/>
            <person name="Alioto T."/>
            <person name="Gomez Garrido J."/>
        </authorList>
    </citation>
    <scope>NUCLEOTIDE SEQUENCE [LARGE SCALE GENOMIC DNA]</scope>
</reference>
<dbReference type="Gramene" id="OE9A042618T1">
    <property type="protein sequence ID" value="OE9A042618C1"/>
    <property type="gene ID" value="OE9A042618"/>
</dbReference>
<organism evidence="1 2">
    <name type="scientific">Olea europaea subsp. europaea</name>
    <dbReference type="NCBI Taxonomy" id="158383"/>
    <lineage>
        <taxon>Eukaryota</taxon>
        <taxon>Viridiplantae</taxon>
        <taxon>Streptophyta</taxon>
        <taxon>Embryophyta</taxon>
        <taxon>Tracheophyta</taxon>
        <taxon>Spermatophyta</taxon>
        <taxon>Magnoliopsida</taxon>
        <taxon>eudicotyledons</taxon>
        <taxon>Gunneridae</taxon>
        <taxon>Pentapetalae</taxon>
        <taxon>asterids</taxon>
        <taxon>lamiids</taxon>
        <taxon>Lamiales</taxon>
        <taxon>Oleaceae</taxon>
        <taxon>Oleeae</taxon>
        <taxon>Olea</taxon>
    </lineage>
</organism>
<dbReference type="Proteomes" id="UP000594638">
    <property type="component" value="Unassembled WGS sequence"/>
</dbReference>
<evidence type="ECO:0000313" key="2">
    <source>
        <dbReference type="Proteomes" id="UP000594638"/>
    </source>
</evidence>
<protein>
    <submittedName>
        <fullName evidence="1">Aconitate hydratase, cytoplasmic</fullName>
    </submittedName>
</protein>
<dbReference type="AlphaFoldDB" id="A0A8S0RPV8"/>
<dbReference type="PANTHER" id="PTHR11670">
    <property type="entry name" value="ACONITASE/IRON-RESPONSIVE ELEMENT FAMILY MEMBER"/>
    <property type="match status" value="1"/>
</dbReference>
<dbReference type="Gene3D" id="3.20.19.10">
    <property type="entry name" value="Aconitase, domain 4"/>
    <property type="match status" value="1"/>
</dbReference>
<dbReference type="EMBL" id="CACTIH010003662">
    <property type="protein sequence ID" value="CAA2981102.1"/>
    <property type="molecule type" value="Genomic_DNA"/>
</dbReference>
<gene>
    <name evidence="1" type="ORF">OLEA9_A042618</name>
</gene>
<dbReference type="InterPro" id="IPR015928">
    <property type="entry name" value="Aconitase/3IPM_dehydase_swvl"/>
</dbReference>
<dbReference type="SUPFAM" id="SSF52016">
    <property type="entry name" value="LeuD/IlvD-like"/>
    <property type="match status" value="1"/>
</dbReference>
<name>A0A8S0RPV8_OLEEU</name>
<dbReference type="InterPro" id="IPR006249">
    <property type="entry name" value="Aconitase/IRP2"/>
</dbReference>
<comment type="caution">
    <text evidence="1">The sequence shown here is derived from an EMBL/GenBank/DDBJ whole genome shotgun (WGS) entry which is preliminary data.</text>
</comment>
<keyword evidence="2" id="KW-1185">Reference proteome</keyword>
<dbReference type="OrthoDB" id="2224430at2759"/>
<proteinExistence type="predicted"/>
<sequence>RRGNDEIMARGTFANVRLVNKLLNGEVAPMTVHIPTGEKLYVFDAAMVIF</sequence>
<feature type="non-terminal residue" evidence="1">
    <location>
        <position position="1"/>
    </location>
</feature>
<accession>A0A8S0RPV8</accession>
<evidence type="ECO:0000313" key="1">
    <source>
        <dbReference type="EMBL" id="CAA2981102.1"/>
    </source>
</evidence>